<dbReference type="EMBL" id="JACSEA010000001">
    <property type="protein sequence ID" value="KAF7411881.1"/>
    <property type="molecule type" value="Genomic_DNA"/>
</dbReference>
<sequence>MDYTCWKIDSLQRKRCSKQVCLIQRPVESASRCAMTNEDYDYDDDDDDDDDEDDERVGKVIMEKLKNQSHGQTHVDSSTMISQGRSWRKPESRFTSPEGNKLKPCKHSLLYISVP</sequence>
<feature type="region of interest" description="Disordered" evidence="1">
    <location>
        <begin position="66"/>
        <end position="101"/>
    </location>
</feature>
<feature type="compositionally biased region" description="Polar residues" evidence="1">
    <location>
        <begin position="68"/>
        <end position="85"/>
    </location>
</feature>
<reference evidence="2" key="1">
    <citation type="journal article" date="2020" name="G3 (Bethesda)">
        <title>High-Quality Assemblies for Three Invasive Social Wasps from the &lt;i&gt;Vespula&lt;/i&gt; Genus.</title>
        <authorList>
            <person name="Harrop T.W.R."/>
            <person name="Guhlin J."/>
            <person name="McLaughlin G.M."/>
            <person name="Permina E."/>
            <person name="Stockwell P."/>
            <person name="Gilligan J."/>
            <person name="Le Lec M.F."/>
            <person name="Gruber M.A.M."/>
            <person name="Quinn O."/>
            <person name="Lovegrove M."/>
            <person name="Duncan E.J."/>
            <person name="Remnant E.J."/>
            <person name="Van Eeckhoven J."/>
            <person name="Graham B."/>
            <person name="Knapp R.A."/>
            <person name="Langford K.W."/>
            <person name="Kronenberg Z."/>
            <person name="Press M.O."/>
            <person name="Eacker S.M."/>
            <person name="Wilson-Rankin E.E."/>
            <person name="Purcell J."/>
            <person name="Lester P.J."/>
            <person name="Dearden P.K."/>
        </authorList>
    </citation>
    <scope>NUCLEOTIDE SEQUENCE</scope>
    <source>
        <strain evidence="2">Marl-1</strain>
    </source>
</reference>
<keyword evidence="3" id="KW-1185">Reference proteome</keyword>
<name>A0A834KTV5_VESVU</name>
<evidence type="ECO:0000313" key="2">
    <source>
        <dbReference type="EMBL" id="KAF7411881.1"/>
    </source>
</evidence>
<protein>
    <submittedName>
        <fullName evidence="2">Uncharacterized protein</fullName>
    </submittedName>
</protein>
<dbReference type="AlphaFoldDB" id="A0A834KTV5"/>
<accession>A0A834KTV5</accession>
<dbReference type="Proteomes" id="UP000614350">
    <property type="component" value="Unassembled WGS sequence"/>
</dbReference>
<proteinExistence type="predicted"/>
<organism evidence="2 3">
    <name type="scientific">Vespula vulgaris</name>
    <name type="common">Yellow jacket</name>
    <name type="synonym">Wasp</name>
    <dbReference type="NCBI Taxonomy" id="7454"/>
    <lineage>
        <taxon>Eukaryota</taxon>
        <taxon>Metazoa</taxon>
        <taxon>Ecdysozoa</taxon>
        <taxon>Arthropoda</taxon>
        <taxon>Hexapoda</taxon>
        <taxon>Insecta</taxon>
        <taxon>Pterygota</taxon>
        <taxon>Neoptera</taxon>
        <taxon>Endopterygota</taxon>
        <taxon>Hymenoptera</taxon>
        <taxon>Apocrita</taxon>
        <taxon>Aculeata</taxon>
        <taxon>Vespoidea</taxon>
        <taxon>Vespidae</taxon>
        <taxon>Vespinae</taxon>
        <taxon>Vespula</taxon>
    </lineage>
</organism>
<comment type="caution">
    <text evidence="2">The sequence shown here is derived from an EMBL/GenBank/DDBJ whole genome shotgun (WGS) entry which is preliminary data.</text>
</comment>
<gene>
    <name evidence="2" type="ORF">HZH66_000777</name>
</gene>
<evidence type="ECO:0000313" key="3">
    <source>
        <dbReference type="Proteomes" id="UP000614350"/>
    </source>
</evidence>
<evidence type="ECO:0000256" key="1">
    <source>
        <dbReference type="SAM" id="MobiDB-lite"/>
    </source>
</evidence>